<organism evidence="3 4">
    <name type="scientific">Chitiniphilus shinanonensis</name>
    <dbReference type="NCBI Taxonomy" id="553088"/>
    <lineage>
        <taxon>Bacteria</taxon>
        <taxon>Pseudomonadati</taxon>
        <taxon>Pseudomonadota</taxon>
        <taxon>Betaproteobacteria</taxon>
        <taxon>Neisseriales</taxon>
        <taxon>Chitinibacteraceae</taxon>
        <taxon>Chitiniphilus</taxon>
    </lineage>
</organism>
<proteinExistence type="inferred from homology"/>
<feature type="region of interest" description="Disordered" evidence="2">
    <location>
        <begin position="104"/>
        <end position="123"/>
    </location>
</feature>
<dbReference type="EMBL" id="BSOZ01000004">
    <property type="protein sequence ID" value="GLS03396.1"/>
    <property type="molecule type" value="Genomic_DNA"/>
</dbReference>
<dbReference type="Pfam" id="PF01312">
    <property type="entry name" value="Bac_export_2"/>
    <property type="match status" value="1"/>
</dbReference>
<gene>
    <name evidence="3" type="ORF">GCM10007860_05390</name>
</gene>
<reference evidence="4" key="1">
    <citation type="journal article" date="2019" name="Int. J. Syst. Evol. Microbiol.">
        <title>The Global Catalogue of Microorganisms (GCM) 10K type strain sequencing project: providing services to taxonomists for standard genome sequencing and annotation.</title>
        <authorList>
            <consortium name="The Broad Institute Genomics Platform"/>
            <consortium name="The Broad Institute Genome Sequencing Center for Infectious Disease"/>
            <person name="Wu L."/>
            <person name="Ma J."/>
        </authorList>
    </citation>
    <scope>NUCLEOTIDE SEQUENCE [LARGE SCALE GENOMIC DNA]</scope>
    <source>
        <strain evidence="4">NBRC 104970</strain>
    </source>
</reference>
<comment type="caution">
    <text evidence="3">The sequence shown here is derived from an EMBL/GenBank/DDBJ whole genome shotgun (WGS) entry which is preliminary data.</text>
</comment>
<dbReference type="PANTHER" id="PTHR30531:SF12">
    <property type="entry name" value="FLAGELLAR BIOSYNTHETIC PROTEIN FLHB"/>
    <property type="match status" value="1"/>
</dbReference>
<keyword evidence="4" id="KW-1185">Reference proteome</keyword>
<evidence type="ECO:0000256" key="1">
    <source>
        <dbReference type="ARBA" id="ARBA00010690"/>
    </source>
</evidence>
<dbReference type="RefSeq" id="WP_018747992.1">
    <property type="nucleotide sequence ID" value="NZ_BAABUF010000018.1"/>
</dbReference>
<dbReference type="Gene3D" id="3.40.1690.10">
    <property type="entry name" value="secretion proteins EscU"/>
    <property type="match status" value="1"/>
</dbReference>
<sequence>MARKVVRNTPDRQQAVALAYQEGSGSPRVVAKGQGIVAERIIEKAREAGVFVHESPELVAMLMQVDLDQRIPPQLYRAVAELLAFVYLVEAGSTVEAPVLSLPDLIPDAQAPTPPASPAPDRR</sequence>
<evidence type="ECO:0008006" key="5">
    <source>
        <dbReference type="Google" id="ProtNLM"/>
    </source>
</evidence>
<protein>
    <recommendedName>
        <fullName evidence="5">Flagellar biosynthetic protein FlhB</fullName>
    </recommendedName>
</protein>
<dbReference type="InterPro" id="IPR029025">
    <property type="entry name" value="T3SS_substrate_exporter_C"/>
</dbReference>
<dbReference type="PANTHER" id="PTHR30531">
    <property type="entry name" value="FLAGELLAR BIOSYNTHETIC PROTEIN FLHB"/>
    <property type="match status" value="1"/>
</dbReference>
<evidence type="ECO:0000313" key="3">
    <source>
        <dbReference type="EMBL" id="GLS03396.1"/>
    </source>
</evidence>
<dbReference type="SUPFAM" id="SSF160544">
    <property type="entry name" value="EscU C-terminal domain-like"/>
    <property type="match status" value="1"/>
</dbReference>
<dbReference type="Proteomes" id="UP001156836">
    <property type="component" value="Unassembled WGS sequence"/>
</dbReference>
<comment type="similarity">
    <text evidence="1">Belongs to the type III secretion exporter family.</text>
</comment>
<evidence type="ECO:0000256" key="2">
    <source>
        <dbReference type="SAM" id="MobiDB-lite"/>
    </source>
</evidence>
<accession>A0ABQ6BNE8</accession>
<name>A0ABQ6BNE8_9NEIS</name>
<feature type="compositionally biased region" description="Pro residues" evidence="2">
    <location>
        <begin position="112"/>
        <end position="123"/>
    </location>
</feature>
<evidence type="ECO:0000313" key="4">
    <source>
        <dbReference type="Proteomes" id="UP001156836"/>
    </source>
</evidence>
<dbReference type="InterPro" id="IPR006135">
    <property type="entry name" value="T3SS_substrate_exporter"/>
</dbReference>